<organism evidence="1">
    <name type="scientific">Photinus pyralis</name>
    <name type="common">Common eastern firefly</name>
    <name type="synonym">Lampyris pyralis</name>
    <dbReference type="NCBI Taxonomy" id="7054"/>
    <lineage>
        <taxon>Eukaryota</taxon>
        <taxon>Metazoa</taxon>
        <taxon>Ecdysozoa</taxon>
        <taxon>Arthropoda</taxon>
        <taxon>Hexapoda</taxon>
        <taxon>Insecta</taxon>
        <taxon>Pterygota</taxon>
        <taxon>Neoptera</taxon>
        <taxon>Endopterygota</taxon>
        <taxon>Coleoptera</taxon>
        <taxon>Polyphaga</taxon>
        <taxon>Elateriformia</taxon>
        <taxon>Elateroidea</taxon>
        <taxon>Lampyridae</taxon>
        <taxon>Lampyrinae</taxon>
        <taxon>Photinus</taxon>
    </lineage>
</organism>
<dbReference type="EMBL" id="GEZM01101774">
    <property type="protein sequence ID" value="JAV52306.1"/>
    <property type="molecule type" value="Transcribed_RNA"/>
</dbReference>
<dbReference type="EMBL" id="GEZM01101773">
    <property type="protein sequence ID" value="JAV52309.1"/>
    <property type="molecule type" value="Transcribed_RNA"/>
</dbReference>
<accession>A0A1Y1JSQ3</accession>
<reference evidence="1" key="1">
    <citation type="journal article" date="2016" name="Sci. Rep.">
        <title>Molecular characterization of firefly nuptial gifts: a multi-omics approach sheds light on postcopulatory sexual selection.</title>
        <authorList>
            <person name="Al-Wathiqui N."/>
            <person name="Fallon T.R."/>
            <person name="South A."/>
            <person name="Weng J.K."/>
            <person name="Lewis S.M."/>
        </authorList>
    </citation>
    <scope>NUCLEOTIDE SEQUENCE</scope>
</reference>
<proteinExistence type="predicted"/>
<evidence type="ECO:0000313" key="1">
    <source>
        <dbReference type="EMBL" id="JAV52309.1"/>
    </source>
</evidence>
<name>A0A1Y1JSQ3_PHOPY</name>
<sequence>MLPISSSIFSTLVHPLNQAKLFFASTSLLLEINQYGLSGTRKNKKNVTKGNAQLINAQIRHLKNVPIKNWRNDPSITDMDPEIDKTPLKWGCVTSETYVLKGPSTSPLKNPITINTMYKCQIFVEK</sequence>
<protein>
    <submittedName>
        <fullName evidence="1">Uncharacterized protein</fullName>
    </submittedName>
</protein>
<dbReference type="AlphaFoldDB" id="A0A1Y1JSQ3"/>